<evidence type="ECO:0000313" key="2">
    <source>
        <dbReference type="Proteomes" id="UP000001505"/>
    </source>
</evidence>
<reference evidence="1 2" key="1">
    <citation type="journal article" date="2010" name="PLoS ONE">
        <title>The Waddlia genome: a window into chlamydial biology.</title>
        <authorList>
            <person name="Bertelli C."/>
            <person name="Collyn F."/>
            <person name="Croxatto A."/>
            <person name="Ruckert C."/>
            <person name="Polkinghorne A."/>
            <person name="Kebbi-Beghdadi C."/>
            <person name="Goesmann A."/>
            <person name="Vaughan L."/>
            <person name="Greub G."/>
        </authorList>
    </citation>
    <scope>NUCLEOTIDE SEQUENCE [LARGE SCALE GENOMIC DNA]</scope>
    <source>
        <strain evidence="2">ATCC VR-1470 / WSU 86-1044</strain>
    </source>
</reference>
<dbReference type="KEGG" id="wch:wcw_1142"/>
<dbReference type="AlphaFoldDB" id="D6YWI8"/>
<dbReference type="Gene3D" id="3.40.50.12710">
    <property type="match status" value="1"/>
</dbReference>
<keyword evidence="2" id="KW-1185">Reference proteome</keyword>
<accession>D6YWI8</accession>
<organism evidence="1 2">
    <name type="scientific">Waddlia chondrophila (strain ATCC VR-1470 / WSU 86-1044)</name>
    <dbReference type="NCBI Taxonomy" id="716544"/>
    <lineage>
        <taxon>Bacteria</taxon>
        <taxon>Pseudomonadati</taxon>
        <taxon>Chlamydiota</taxon>
        <taxon>Chlamydiia</taxon>
        <taxon>Parachlamydiales</taxon>
        <taxon>Waddliaceae</taxon>
        <taxon>Waddlia</taxon>
    </lineage>
</organism>
<evidence type="ECO:0000313" key="1">
    <source>
        <dbReference type="EMBL" id="ADI38499.1"/>
    </source>
</evidence>
<gene>
    <name evidence="1" type="ordered locus">wcw_1142</name>
</gene>
<dbReference type="InterPro" id="IPR029063">
    <property type="entry name" value="SAM-dependent_MTases_sf"/>
</dbReference>
<proteinExistence type="predicted"/>
<name>D6YWI8_WADCW</name>
<dbReference type="EMBL" id="CP001928">
    <property type="protein sequence ID" value="ADI38499.1"/>
    <property type="molecule type" value="Genomic_DNA"/>
</dbReference>
<protein>
    <submittedName>
        <fullName evidence="1">Putative tetratricopeptide repeat family protein</fullName>
    </submittedName>
</protein>
<dbReference type="SUPFAM" id="SSF53335">
    <property type="entry name" value="S-adenosyl-L-methionine-dependent methyltransferases"/>
    <property type="match status" value="1"/>
</dbReference>
<dbReference type="STRING" id="716544.wcw_1142"/>
<dbReference type="HOGENOM" id="CLU_020053_0_0_0"/>
<dbReference type="Proteomes" id="UP000001505">
    <property type="component" value="Chromosome"/>
</dbReference>
<dbReference type="eggNOG" id="COG1565">
    <property type="taxonomic scope" value="Bacteria"/>
</dbReference>
<dbReference type="InterPro" id="IPR038375">
    <property type="entry name" value="NDUFAF7_sf"/>
</dbReference>
<sequence>MHMVNRLEEGLPFSDSLLWKLQRNAYQHSGPRAWKISNNPYIARAYAWQTIAAIRDWQSELDPNEPLYIVEVGAGAGRFSYLYLKELKNLLPIEQKICLIISDNVDEYLNFWLKHPMLKPFIEEGTLDFANFDPTKDSDISLPLSKKSNPLIAITNYFYASLPNDLFRYEEGKLYEGYPVLTSEVTKEELEADPKKMKNVDVMFAPKPVEQLPRYPHDPGFDEVLQSFRTCLPDGTPFLLPIDAFRTIRNLKALASDRLLIINGDKAFHTPEELAANCDHRPIVTDFGDVNVDVNGYALKLYTHYLGGEIEQYSRPPKTDYQDVLFTHWIISFNKPGTQSKDQFHALFVNGFTPLDCHKLINKALSGEDAFTVDMVLSLFQLSHFDPQLLYFFKKLNIKKLATSLEESKYHVLSTTMKNVKQHLFWISHEDDELTYLLAQIFYYIREFDHCKQLLHDLIFLSGDSAQFRYFLELSYKESTLY</sequence>